<reference evidence="1 2" key="2">
    <citation type="submission" date="2018-11" db="EMBL/GenBank/DDBJ databases">
        <authorList>
            <consortium name="Pathogen Informatics"/>
        </authorList>
    </citation>
    <scope>NUCLEOTIDE SEQUENCE [LARGE SCALE GENOMIC DNA]</scope>
</reference>
<dbReference type="AlphaFoldDB" id="A0A183H6F0"/>
<protein>
    <submittedName>
        <fullName evidence="3">VHS domain-containing protein</fullName>
    </submittedName>
</protein>
<dbReference type="WBParaSite" id="OFLC_0000306001-mRNA-1">
    <property type="protein sequence ID" value="OFLC_0000306001-mRNA-1"/>
    <property type="gene ID" value="OFLC_0000306001"/>
</dbReference>
<dbReference type="Proteomes" id="UP000267606">
    <property type="component" value="Unassembled WGS sequence"/>
</dbReference>
<evidence type="ECO:0000313" key="3">
    <source>
        <dbReference type="WBParaSite" id="OFLC_0000306001-mRNA-1"/>
    </source>
</evidence>
<organism evidence="3">
    <name type="scientific">Onchocerca flexuosa</name>
    <dbReference type="NCBI Taxonomy" id="387005"/>
    <lineage>
        <taxon>Eukaryota</taxon>
        <taxon>Metazoa</taxon>
        <taxon>Ecdysozoa</taxon>
        <taxon>Nematoda</taxon>
        <taxon>Chromadorea</taxon>
        <taxon>Rhabditida</taxon>
        <taxon>Spirurina</taxon>
        <taxon>Spiruromorpha</taxon>
        <taxon>Filarioidea</taxon>
        <taxon>Onchocercidae</taxon>
        <taxon>Onchocerca</taxon>
    </lineage>
</organism>
<evidence type="ECO:0000313" key="1">
    <source>
        <dbReference type="EMBL" id="VDO35127.1"/>
    </source>
</evidence>
<evidence type="ECO:0000313" key="2">
    <source>
        <dbReference type="Proteomes" id="UP000267606"/>
    </source>
</evidence>
<proteinExistence type="predicted"/>
<name>A0A183H6F0_9BILA</name>
<dbReference type="EMBL" id="UZAJ01001928">
    <property type="protein sequence ID" value="VDO35127.1"/>
    <property type="molecule type" value="Genomic_DNA"/>
</dbReference>
<accession>A0A183H6F0</accession>
<sequence length="114" mass="12758">MHDCEHIDRVLQLQICFVLNRMNATGIEWLKDIKEKQEISFDPHVLICITIEMCSYCKALKFNGETKGMCCVGEKIKLPQLGEPPQPLKALLAGYTPNQSVSYPKSGNTTCAAK</sequence>
<keyword evidence="2" id="KW-1185">Reference proteome</keyword>
<reference evidence="3" key="1">
    <citation type="submission" date="2016-06" db="UniProtKB">
        <authorList>
            <consortium name="WormBaseParasite"/>
        </authorList>
    </citation>
    <scope>IDENTIFICATION</scope>
</reference>
<gene>
    <name evidence="1" type="ORF">OFLC_LOCUS3061</name>
</gene>